<dbReference type="AlphaFoldDB" id="Q2HUW3"/>
<feature type="region of interest" description="Disordered" evidence="1">
    <location>
        <begin position="98"/>
        <end position="118"/>
    </location>
</feature>
<organism evidence="2">
    <name type="scientific">Medicago truncatula</name>
    <name type="common">Barrel medic</name>
    <name type="synonym">Medicago tribuloides</name>
    <dbReference type="NCBI Taxonomy" id="3880"/>
    <lineage>
        <taxon>Eukaryota</taxon>
        <taxon>Viridiplantae</taxon>
        <taxon>Streptophyta</taxon>
        <taxon>Embryophyta</taxon>
        <taxon>Tracheophyta</taxon>
        <taxon>Spermatophyta</taxon>
        <taxon>Magnoliopsida</taxon>
        <taxon>eudicotyledons</taxon>
        <taxon>Gunneridae</taxon>
        <taxon>Pentapetalae</taxon>
        <taxon>rosids</taxon>
        <taxon>fabids</taxon>
        <taxon>Fabales</taxon>
        <taxon>Fabaceae</taxon>
        <taxon>Papilionoideae</taxon>
        <taxon>50 kb inversion clade</taxon>
        <taxon>NPAAA clade</taxon>
        <taxon>Hologalegina</taxon>
        <taxon>IRL clade</taxon>
        <taxon>Trifolieae</taxon>
        <taxon>Medicago</taxon>
    </lineage>
</organism>
<dbReference type="EMBL" id="AC149040">
    <property type="protein sequence ID" value="ABD32271.2"/>
    <property type="molecule type" value="Genomic_DNA"/>
</dbReference>
<accession>Q2HUW3</accession>
<name>Q2HUW3_MEDTR</name>
<evidence type="ECO:0000256" key="1">
    <source>
        <dbReference type="SAM" id="MobiDB-lite"/>
    </source>
</evidence>
<protein>
    <submittedName>
        <fullName evidence="2">Uncharacterized protein</fullName>
    </submittedName>
</protein>
<gene>
    <name evidence="2" type="ORF">MtrDRAFT_AC149040g30v2</name>
</gene>
<evidence type="ECO:0000313" key="2">
    <source>
        <dbReference type="EMBL" id="ABD32271.2"/>
    </source>
</evidence>
<reference evidence="2" key="1">
    <citation type="submission" date="2004-06" db="EMBL/GenBank/DDBJ databases">
        <authorList>
            <person name="Town C.D."/>
        </authorList>
    </citation>
    <scope>NUCLEOTIDE SEQUENCE</scope>
</reference>
<sequence>MAGCVTLLMGCILEHLPGPYPRKKNKSWKLEKPCVTRWLTSRGHIDERVYRHLPERVKRKFDFIQYIPRHPSDIPEMPKEMMATVLMPKEVLKSMGASAWLHGEGSPPKPANREQLIE</sequence>
<proteinExistence type="predicted"/>
<reference evidence="2" key="2">
    <citation type="submission" date="2007-03" db="EMBL/GenBank/DDBJ databases">
        <authorList>
            <consortium name="The International Medicago Genome Annotation Group"/>
        </authorList>
    </citation>
    <scope>NUCLEOTIDE SEQUENCE</scope>
</reference>